<dbReference type="InterPro" id="IPR050143">
    <property type="entry name" value="TRIM/RBCC"/>
</dbReference>
<proteinExistence type="predicted"/>
<reference evidence="10" key="2">
    <citation type="journal article" date="2007" name="PLoS Biol.">
        <title>Survey sequencing and comparative analysis of the elephant shark (Callorhinchus milii) genome.</title>
        <authorList>
            <person name="Venkatesh B."/>
            <person name="Kirkness E.F."/>
            <person name="Loh Y.H."/>
            <person name="Halpern A.L."/>
            <person name="Lee A.P."/>
            <person name="Johnson J."/>
            <person name="Dandona N."/>
            <person name="Viswanathan L.D."/>
            <person name="Tay A."/>
            <person name="Venter J.C."/>
            <person name="Strausberg R.L."/>
            <person name="Brenner S."/>
        </authorList>
    </citation>
    <scope>NUCLEOTIDE SEQUENCE [LARGE SCALE GENOMIC DNA]</scope>
</reference>
<sequence length="469" mass="53673">MASVQELENLRNEATCSICLEFYTDPVSTDCGHNFCRDCILQCWGTGQGSVSCPQCRQQIPQRSVRPNRTLSNMVESVQRLSLNLRLEEVGIQCEEHEEKLKLFCETDQRAICVVCAMSRDHKDHTLIPIQEAAELHKRQAERLRKNIDAEFAKRHQLLTEEQRDLITKLRQQEEAILGQIENNKSHISKQITSINQRITEIQTRLTLQNTEFLKVHRLCVWCDRHTVGVLMLVCVWCDRQTGEDVKKLCLERYKRGGRIVSSLTLDPNTAQPRLILSEDRTRVRLGDRDQQVPDTPERFTSYYSVLGSEGFTSGRHYWEVGVGNSTYWTVGVARESVPRKEYFTHGPEAGVWAVEPVNGKYQALTSPPTPLPLSVSPRVLGVYLDYVGGQVSLYDADHMSHLFTFTHTFTGKLFPYFIYGGYRTESRGDVGTEKQEEAIQPLEPVRPLYKITADLCLNPSYRPLPRIP</sequence>
<dbReference type="Ensembl" id="ENSCMIT00000012794.1">
    <property type="protein sequence ID" value="ENSCMIP00000012506.1"/>
    <property type="gene ID" value="ENSCMIG00000006333.1"/>
</dbReference>
<evidence type="ECO:0000259" key="7">
    <source>
        <dbReference type="PROSITE" id="PS50119"/>
    </source>
</evidence>
<evidence type="ECO:0000313" key="10">
    <source>
        <dbReference type="Proteomes" id="UP000314986"/>
    </source>
</evidence>
<dbReference type="CDD" id="cd13733">
    <property type="entry name" value="SPRY_PRY_C-I_1"/>
    <property type="match status" value="1"/>
</dbReference>
<dbReference type="CDD" id="cd19762">
    <property type="entry name" value="Bbox2_TRIM7-like"/>
    <property type="match status" value="1"/>
</dbReference>
<evidence type="ECO:0000256" key="1">
    <source>
        <dbReference type="ARBA" id="ARBA00022723"/>
    </source>
</evidence>
<dbReference type="InterPro" id="IPR000315">
    <property type="entry name" value="Znf_B-box"/>
</dbReference>
<dbReference type="SMART" id="SM00449">
    <property type="entry name" value="SPRY"/>
    <property type="match status" value="1"/>
</dbReference>
<feature type="domain" description="RING-type" evidence="6">
    <location>
        <begin position="16"/>
        <end position="57"/>
    </location>
</feature>
<dbReference type="Pfam" id="PF00622">
    <property type="entry name" value="SPRY"/>
    <property type="match status" value="1"/>
</dbReference>
<dbReference type="Pfam" id="PF13765">
    <property type="entry name" value="PRY"/>
    <property type="match status" value="1"/>
</dbReference>
<dbReference type="FunCoup" id="A0A4W3H9P2">
    <property type="interactions" value="1"/>
</dbReference>
<dbReference type="InterPro" id="IPR013083">
    <property type="entry name" value="Znf_RING/FYVE/PHD"/>
</dbReference>
<dbReference type="InterPro" id="IPR003879">
    <property type="entry name" value="Butyrophylin_SPRY"/>
</dbReference>
<keyword evidence="10" id="KW-1185">Reference proteome</keyword>
<dbReference type="Pfam" id="PF13445">
    <property type="entry name" value="zf-RING_UBOX"/>
    <property type="match status" value="1"/>
</dbReference>
<feature type="domain" description="B box-type" evidence="7">
    <location>
        <begin position="89"/>
        <end position="130"/>
    </location>
</feature>
<dbReference type="SMART" id="SM00184">
    <property type="entry name" value="RING"/>
    <property type="match status" value="1"/>
</dbReference>
<dbReference type="CDD" id="cd16594">
    <property type="entry name" value="RING-HC_TRIM7-like_C-IV"/>
    <property type="match status" value="1"/>
</dbReference>
<evidence type="ECO:0000256" key="2">
    <source>
        <dbReference type="ARBA" id="ARBA00022771"/>
    </source>
</evidence>
<dbReference type="InParanoid" id="A0A4W3H9P2"/>
<dbReference type="InterPro" id="IPR006574">
    <property type="entry name" value="PRY"/>
</dbReference>
<dbReference type="PROSITE" id="PS00518">
    <property type="entry name" value="ZF_RING_1"/>
    <property type="match status" value="1"/>
</dbReference>
<dbReference type="Gene3D" id="3.30.40.10">
    <property type="entry name" value="Zinc/RING finger domain, C3HC4 (zinc finger)"/>
    <property type="match status" value="1"/>
</dbReference>
<organism evidence="9 10">
    <name type="scientific">Callorhinchus milii</name>
    <name type="common">Ghost shark</name>
    <dbReference type="NCBI Taxonomy" id="7868"/>
    <lineage>
        <taxon>Eukaryota</taxon>
        <taxon>Metazoa</taxon>
        <taxon>Chordata</taxon>
        <taxon>Craniata</taxon>
        <taxon>Vertebrata</taxon>
        <taxon>Chondrichthyes</taxon>
        <taxon>Holocephali</taxon>
        <taxon>Chimaeriformes</taxon>
        <taxon>Callorhinchidae</taxon>
        <taxon>Callorhinchus</taxon>
    </lineage>
</organism>
<dbReference type="SUPFAM" id="SSF49899">
    <property type="entry name" value="Concanavalin A-like lectins/glucanases"/>
    <property type="match status" value="1"/>
</dbReference>
<name>A0A4W3H9P2_CALMI</name>
<feature type="domain" description="B30.2/SPRY" evidence="8">
    <location>
        <begin position="244"/>
        <end position="436"/>
    </location>
</feature>
<dbReference type="InterPro" id="IPR001841">
    <property type="entry name" value="Znf_RING"/>
</dbReference>
<evidence type="ECO:0000313" key="9">
    <source>
        <dbReference type="Ensembl" id="ENSCMIP00000012506.1"/>
    </source>
</evidence>
<dbReference type="Proteomes" id="UP000314986">
    <property type="component" value="Unassembled WGS sequence"/>
</dbReference>
<evidence type="ECO:0000256" key="4">
    <source>
        <dbReference type="PROSITE-ProRule" id="PRU00024"/>
    </source>
</evidence>
<dbReference type="FunFam" id="2.60.120.920:FF:000004">
    <property type="entry name" value="Butyrophilin subfamily 1 member A1"/>
    <property type="match status" value="1"/>
</dbReference>
<dbReference type="InterPro" id="IPR001870">
    <property type="entry name" value="B30.2/SPRY"/>
</dbReference>
<evidence type="ECO:0000256" key="5">
    <source>
        <dbReference type="SAM" id="Coils"/>
    </source>
</evidence>
<dbReference type="InterPro" id="IPR013320">
    <property type="entry name" value="ConA-like_dom_sf"/>
</dbReference>
<dbReference type="InterPro" id="IPR017907">
    <property type="entry name" value="Znf_RING_CS"/>
</dbReference>
<reference evidence="9" key="5">
    <citation type="submission" date="2025-09" db="UniProtKB">
        <authorList>
            <consortium name="Ensembl"/>
        </authorList>
    </citation>
    <scope>IDENTIFICATION</scope>
</reference>
<dbReference type="SUPFAM" id="SSF57850">
    <property type="entry name" value="RING/U-box"/>
    <property type="match status" value="1"/>
</dbReference>
<reference evidence="10" key="1">
    <citation type="journal article" date="2006" name="Science">
        <title>Ancient noncoding elements conserved in the human genome.</title>
        <authorList>
            <person name="Venkatesh B."/>
            <person name="Kirkness E.F."/>
            <person name="Loh Y.H."/>
            <person name="Halpern A.L."/>
            <person name="Lee A.P."/>
            <person name="Johnson J."/>
            <person name="Dandona N."/>
            <person name="Viswanathan L.D."/>
            <person name="Tay A."/>
            <person name="Venter J.C."/>
            <person name="Strausberg R.L."/>
            <person name="Brenner S."/>
        </authorList>
    </citation>
    <scope>NUCLEOTIDE SEQUENCE [LARGE SCALE GENOMIC DNA]</scope>
</reference>
<dbReference type="PROSITE" id="PS50089">
    <property type="entry name" value="ZF_RING_2"/>
    <property type="match status" value="1"/>
</dbReference>
<dbReference type="Gene3D" id="2.60.120.920">
    <property type="match status" value="1"/>
</dbReference>
<dbReference type="PRINTS" id="PR01407">
    <property type="entry name" value="BUTYPHLNCDUF"/>
</dbReference>
<dbReference type="SMART" id="SM00336">
    <property type="entry name" value="BBOX"/>
    <property type="match status" value="1"/>
</dbReference>
<reference evidence="10" key="3">
    <citation type="journal article" date="2014" name="Nature">
        <title>Elephant shark genome provides unique insights into gnathostome evolution.</title>
        <authorList>
            <consortium name="International Elephant Shark Genome Sequencing Consortium"/>
            <person name="Venkatesh B."/>
            <person name="Lee A.P."/>
            <person name="Ravi V."/>
            <person name="Maurya A.K."/>
            <person name="Lian M.M."/>
            <person name="Swann J.B."/>
            <person name="Ohta Y."/>
            <person name="Flajnik M.F."/>
            <person name="Sutoh Y."/>
            <person name="Kasahara M."/>
            <person name="Hoon S."/>
            <person name="Gangu V."/>
            <person name="Roy S.W."/>
            <person name="Irimia M."/>
            <person name="Korzh V."/>
            <person name="Kondrychyn I."/>
            <person name="Lim Z.W."/>
            <person name="Tay B.H."/>
            <person name="Tohari S."/>
            <person name="Kong K.W."/>
            <person name="Ho S."/>
            <person name="Lorente-Galdos B."/>
            <person name="Quilez J."/>
            <person name="Marques-Bonet T."/>
            <person name="Raney B.J."/>
            <person name="Ingham P.W."/>
            <person name="Tay A."/>
            <person name="Hillier L.W."/>
            <person name="Minx P."/>
            <person name="Boehm T."/>
            <person name="Wilson R.K."/>
            <person name="Brenner S."/>
            <person name="Warren W.C."/>
        </authorList>
    </citation>
    <scope>NUCLEOTIDE SEQUENCE [LARGE SCALE GENOMIC DNA]</scope>
</reference>
<accession>A0A4W3H9P2</accession>
<dbReference type="GeneTree" id="ENSGT01030000234669"/>
<evidence type="ECO:0000256" key="3">
    <source>
        <dbReference type="ARBA" id="ARBA00022833"/>
    </source>
</evidence>
<evidence type="ECO:0000259" key="6">
    <source>
        <dbReference type="PROSITE" id="PS50089"/>
    </source>
</evidence>
<evidence type="ECO:0000259" key="8">
    <source>
        <dbReference type="PROSITE" id="PS50188"/>
    </source>
</evidence>
<dbReference type="OMA" id="CEQHEER"/>
<keyword evidence="1" id="KW-0479">Metal-binding</keyword>
<dbReference type="InterPro" id="IPR027370">
    <property type="entry name" value="Znf-RING_euk"/>
</dbReference>
<feature type="coiled-coil region" evidence="5">
    <location>
        <begin position="134"/>
        <end position="176"/>
    </location>
</feature>
<dbReference type="SMART" id="SM00589">
    <property type="entry name" value="PRY"/>
    <property type="match status" value="1"/>
</dbReference>
<dbReference type="InterPro" id="IPR043136">
    <property type="entry name" value="B30.2/SPRY_sf"/>
</dbReference>
<protein>
    <submittedName>
        <fullName evidence="9">Uncharacterized protein</fullName>
    </submittedName>
</protein>
<dbReference type="PROSITE" id="PS50188">
    <property type="entry name" value="B302_SPRY"/>
    <property type="match status" value="1"/>
</dbReference>
<reference evidence="9" key="4">
    <citation type="submission" date="2025-08" db="UniProtKB">
        <authorList>
            <consortium name="Ensembl"/>
        </authorList>
    </citation>
    <scope>IDENTIFICATION</scope>
</reference>
<keyword evidence="5" id="KW-0175">Coiled coil</keyword>
<dbReference type="Gene3D" id="3.30.160.60">
    <property type="entry name" value="Classic Zinc Finger"/>
    <property type="match status" value="1"/>
</dbReference>
<dbReference type="InterPro" id="IPR003877">
    <property type="entry name" value="SPRY_dom"/>
</dbReference>
<dbReference type="SUPFAM" id="SSF57845">
    <property type="entry name" value="B-box zinc-binding domain"/>
    <property type="match status" value="1"/>
</dbReference>
<keyword evidence="2 4" id="KW-0863">Zinc-finger</keyword>
<dbReference type="AlphaFoldDB" id="A0A4W3H9P2"/>
<dbReference type="PANTHER" id="PTHR24103">
    <property type="entry name" value="E3 UBIQUITIN-PROTEIN LIGASE TRIM"/>
    <property type="match status" value="1"/>
</dbReference>
<dbReference type="PROSITE" id="PS50119">
    <property type="entry name" value="ZF_BBOX"/>
    <property type="match status" value="1"/>
</dbReference>
<dbReference type="GO" id="GO:0008270">
    <property type="term" value="F:zinc ion binding"/>
    <property type="evidence" value="ECO:0007669"/>
    <property type="project" value="UniProtKB-KW"/>
</dbReference>
<keyword evidence="3" id="KW-0862">Zinc</keyword>
<dbReference type="Pfam" id="PF00643">
    <property type="entry name" value="zf-B_box"/>
    <property type="match status" value="1"/>
</dbReference>